<feature type="domain" description="CAF17 C-terminal" evidence="2">
    <location>
        <begin position="199"/>
        <end position="270"/>
    </location>
</feature>
<dbReference type="Proteomes" id="UP000239504">
    <property type="component" value="Unassembled WGS sequence"/>
</dbReference>
<proteinExistence type="predicted"/>
<dbReference type="GO" id="GO:0016226">
    <property type="term" value="P:iron-sulfur cluster assembly"/>
    <property type="evidence" value="ECO:0007669"/>
    <property type="project" value="TreeGrafter"/>
</dbReference>
<gene>
    <name evidence="3" type="ORF">CW354_00695</name>
</gene>
<keyword evidence="1" id="KW-0809">Transit peptide</keyword>
<dbReference type="EMBL" id="PJCH01000001">
    <property type="protein sequence ID" value="PQA89426.1"/>
    <property type="molecule type" value="Genomic_DNA"/>
</dbReference>
<reference evidence="3 4" key="1">
    <citation type="submission" date="2017-12" db="EMBL/GenBank/DDBJ databases">
        <authorList>
            <person name="Hurst M.R.H."/>
        </authorList>
    </citation>
    <scope>NUCLEOTIDE SEQUENCE [LARGE SCALE GENOMIC DNA]</scope>
    <source>
        <strain evidence="3 4">SY-3-19</strain>
    </source>
</reference>
<dbReference type="Pfam" id="PF25455">
    <property type="entry name" value="Beta-barrel_CAF17_C"/>
    <property type="match status" value="1"/>
</dbReference>
<evidence type="ECO:0000259" key="2">
    <source>
        <dbReference type="Pfam" id="PF25455"/>
    </source>
</evidence>
<protein>
    <recommendedName>
        <fullName evidence="2">CAF17 C-terminal domain-containing protein</fullName>
    </recommendedName>
</protein>
<organism evidence="3 4">
    <name type="scientific">Hyphococcus luteus</name>
    <dbReference type="NCBI Taxonomy" id="2058213"/>
    <lineage>
        <taxon>Bacteria</taxon>
        <taxon>Pseudomonadati</taxon>
        <taxon>Pseudomonadota</taxon>
        <taxon>Alphaproteobacteria</taxon>
        <taxon>Parvularculales</taxon>
        <taxon>Parvularculaceae</taxon>
        <taxon>Hyphococcus</taxon>
    </lineage>
</organism>
<dbReference type="PANTHER" id="PTHR22602">
    <property type="entry name" value="TRANSFERASE CAF17, MITOCHONDRIAL-RELATED"/>
    <property type="match status" value="1"/>
</dbReference>
<dbReference type="InterPro" id="IPR017703">
    <property type="entry name" value="YgfZ/GCV_T_CS"/>
</dbReference>
<evidence type="ECO:0000256" key="1">
    <source>
        <dbReference type="ARBA" id="ARBA00022946"/>
    </source>
</evidence>
<dbReference type="OrthoDB" id="9796287at2"/>
<evidence type="ECO:0000313" key="4">
    <source>
        <dbReference type="Proteomes" id="UP000239504"/>
    </source>
</evidence>
<dbReference type="SUPFAM" id="SSF103025">
    <property type="entry name" value="Folate-binding domain"/>
    <property type="match status" value="1"/>
</dbReference>
<comment type="caution">
    <text evidence="3">The sequence shown here is derived from an EMBL/GenBank/DDBJ whole genome shotgun (WGS) entry which is preliminary data.</text>
</comment>
<dbReference type="InterPro" id="IPR057460">
    <property type="entry name" value="CAF17_C"/>
</dbReference>
<name>A0A2S7KA85_9PROT</name>
<dbReference type="PIRSF" id="PIRSF006487">
    <property type="entry name" value="GcvT"/>
    <property type="match status" value="1"/>
</dbReference>
<dbReference type="NCBIfam" id="TIGR03317">
    <property type="entry name" value="ygfZ_signature"/>
    <property type="match status" value="1"/>
</dbReference>
<accession>A0A2S7KA85</accession>
<dbReference type="AlphaFoldDB" id="A0A2S7KA85"/>
<dbReference type="PANTHER" id="PTHR22602:SF0">
    <property type="entry name" value="TRANSFERASE CAF17, MITOCHONDRIAL-RELATED"/>
    <property type="match status" value="1"/>
</dbReference>
<sequence>MRAVMSQTERLSDRAVIRLEGEDRLSFLQGVVTQDLDRLKEAPAIFAALLTPQGKILFDFFIVKADGALYLDCNAEAAPALLKRLSLYKLRAKVALEIDESLHVVASESELNEGFAFADPRLAALGWRALVENGDDAEDGDYDRRRIAHGVPEFGKDFASDEMFLLDVNYDALAGVSYKKGCFIGQEVSSRMKRKGDPRRRTAIATFEGPAPEKGAAITAGGSTLGEIMSGTGTGALAMIRLDRWEKAETEETPVECGGAALLLQIPAYLEQG</sequence>
<dbReference type="InterPro" id="IPR027266">
    <property type="entry name" value="TrmE/GcvT-like"/>
</dbReference>
<keyword evidence="4" id="KW-1185">Reference proteome</keyword>
<dbReference type="InterPro" id="IPR045179">
    <property type="entry name" value="YgfZ/GcvT"/>
</dbReference>
<evidence type="ECO:0000313" key="3">
    <source>
        <dbReference type="EMBL" id="PQA89426.1"/>
    </source>
</evidence>
<dbReference type="Gene3D" id="3.30.1360.120">
    <property type="entry name" value="Probable tRNA modification gtpase trme, domain 1"/>
    <property type="match status" value="2"/>
</dbReference>